<dbReference type="EMBL" id="CMVM020000148">
    <property type="status" value="NOT_ANNOTATED_CDS"/>
    <property type="molecule type" value="Genomic_DNA"/>
</dbReference>
<dbReference type="AlphaFoldDB" id="A0A8R1TV65"/>
<name>A0A8R1TV65_ONCVO</name>
<accession>A0A8R1TV65</accession>
<dbReference type="EnsemblMetazoa" id="OVOC5025.1">
    <property type="protein sequence ID" value="OVOC5025.1"/>
    <property type="gene ID" value="WBGene00241834"/>
</dbReference>
<organism evidence="1 2">
    <name type="scientific">Onchocerca volvulus</name>
    <dbReference type="NCBI Taxonomy" id="6282"/>
    <lineage>
        <taxon>Eukaryota</taxon>
        <taxon>Metazoa</taxon>
        <taxon>Ecdysozoa</taxon>
        <taxon>Nematoda</taxon>
        <taxon>Chromadorea</taxon>
        <taxon>Rhabditida</taxon>
        <taxon>Spirurina</taxon>
        <taxon>Spiruromorpha</taxon>
        <taxon>Filarioidea</taxon>
        <taxon>Onchocercidae</taxon>
        <taxon>Onchocerca</taxon>
    </lineage>
</organism>
<reference evidence="1" key="2">
    <citation type="submission" date="2022-06" db="UniProtKB">
        <authorList>
            <consortium name="EnsemblMetazoa"/>
        </authorList>
    </citation>
    <scope>IDENTIFICATION</scope>
</reference>
<evidence type="ECO:0000313" key="1">
    <source>
        <dbReference type="EnsemblMetazoa" id="OVOC5025.1"/>
    </source>
</evidence>
<sequence length="93" mass="10500">MNTISEEYDLGTCRDENAMLFDITVVVSLLCFSLPDYISALFQLLDIYNDEFTSRYGLIKSAVLLYSSGLDRSCLSVSAVAKSMIYSQERFDL</sequence>
<reference evidence="2" key="1">
    <citation type="submission" date="2013-10" db="EMBL/GenBank/DDBJ databases">
        <title>Genome sequencing of Onchocerca volvulus.</title>
        <authorList>
            <person name="Cotton J."/>
            <person name="Tsai J."/>
            <person name="Stanley E."/>
            <person name="Tracey A."/>
            <person name="Holroyd N."/>
            <person name="Lustigman S."/>
            <person name="Berriman M."/>
        </authorList>
    </citation>
    <scope>NUCLEOTIDE SEQUENCE</scope>
</reference>
<keyword evidence="2" id="KW-1185">Reference proteome</keyword>
<proteinExistence type="predicted"/>
<dbReference type="Proteomes" id="UP000024404">
    <property type="component" value="Unassembled WGS sequence"/>
</dbReference>
<protein>
    <submittedName>
        <fullName evidence="1">Uncharacterized protein</fullName>
    </submittedName>
</protein>
<evidence type="ECO:0000313" key="2">
    <source>
        <dbReference type="Proteomes" id="UP000024404"/>
    </source>
</evidence>